<dbReference type="Pfam" id="PF10704">
    <property type="entry name" value="DUF2508"/>
    <property type="match status" value="1"/>
</dbReference>
<keyword evidence="2" id="KW-1185">Reference proteome</keyword>
<evidence type="ECO:0000313" key="1">
    <source>
        <dbReference type="EMBL" id="MCC5466568.1"/>
    </source>
</evidence>
<organism evidence="1 2">
    <name type="scientific">Pelosinus baikalensis</name>
    <dbReference type="NCBI Taxonomy" id="2892015"/>
    <lineage>
        <taxon>Bacteria</taxon>
        <taxon>Bacillati</taxon>
        <taxon>Bacillota</taxon>
        <taxon>Negativicutes</taxon>
        <taxon>Selenomonadales</taxon>
        <taxon>Sporomusaceae</taxon>
        <taxon>Pelosinus</taxon>
    </lineage>
</organism>
<reference evidence="1" key="1">
    <citation type="submission" date="2021-11" db="EMBL/GenBank/DDBJ databases">
        <title>Description of a new species Pelosinus isolated from the bottom sediments of Lake Baikal.</title>
        <authorList>
            <person name="Zakharyuk A."/>
        </authorList>
    </citation>
    <scope>NUCLEOTIDE SEQUENCE</scope>
    <source>
        <strain evidence="1">Bkl1</strain>
    </source>
</reference>
<proteinExistence type="predicted"/>
<sequence length="97" mass="11297">MNIIEALQKIQDYIYGNENLDAKPLPSLSIVVEEARQEWLNAQHYYNSVSDQDLVDHAVYLMQAAEKKYVYLLKKARQEGIVRSPYTVADSDEYKKQ</sequence>
<protein>
    <submittedName>
        <fullName evidence="1">YaaL family protein</fullName>
    </submittedName>
</protein>
<gene>
    <name evidence="1" type="ORF">LMF89_14560</name>
</gene>
<dbReference type="Proteomes" id="UP001165492">
    <property type="component" value="Unassembled WGS sequence"/>
</dbReference>
<name>A0ABS8HWD1_9FIRM</name>
<dbReference type="InterPro" id="IPR019644">
    <property type="entry name" value="DUF2508"/>
</dbReference>
<accession>A0ABS8HWD1</accession>
<comment type="caution">
    <text evidence="1">The sequence shown here is derived from an EMBL/GenBank/DDBJ whole genome shotgun (WGS) entry which is preliminary data.</text>
</comment>
<dbReference type="EMBL" id="JAJHJB010000019">
    <property type="protein sequence ID" value="MCC5466568.1"/>
    <property type="molecule type" value="Genomic_DNA"/>
</dbReference>
<evidence type="ECO:0000313" key="2">
    <source>
        <dbReference type="Proteomes" id="UP001165492"/>
    </source>
</evidence>
<dbReference type="RefSeq" id="WP_007955185.1">
    <property type="nucleotide sequence ID" value="NZ_JAJHJB010000019.1"/>
</dbReference>